<keyword evidence="10" id="KW-1185">Reference proteome</keyword>
<dbReference type="Gene3D" id="3.40.50.200">
    <property type="entry name" value="Peptidase S8/S53 domain"/>
    <property type="match status" value="1"/>
</dbReference>
<protein>
    <submittedName>
        <fullName evidence="9">S8 family serine peptidase</fullName>
    </submittedName>
</protein>
<keyword evidence="3 5" id="KW-0378">Hydrolase</keyword>
<dbReference type="SUPFAM" id="SSF49299">
    <property type="entry name" value="PKD domain"/>
    <property type="match status" value="1"/>
</dbReference>
<dbReference type="InterPro" id="IPR034176">
    <property type="entry name" value="Peptidases_S8_13"/>
</dbReference>
<gene>
    <name evidence="9" type="ORF">HHL15_00575</name>
</gene>
<dbReference type="InterPro" id="IPR022398">
    <property type="entry name" value="Peptidase_S8_His-AS"/>
</dbReference>
<dbReference type="InterPro" id="IPR050131">
    <property type="entry name" value="Peptidase_S8_subtilisin-like"/>
</dbReference>
<dbReference type="Gene3D" id="2.60.40.10">
    <property type="entry name" value="Immunoglobulins"/>
    <property type="match status" value="1"/>
</dbReference>
<accession>A0A848FZJ2</accession>
<dbReference type="EMBL" id="JABBGA010000001">
    <property type="protein sequence ID" value="NML24225.1"/>
    <property type="molecule type" value="Genomic_DNA"/>
</dbReference>
<evidence type="ECO:0000256" key="1">
    <source>
        <dbReference type="ARBA" id="ARBA00011073"/>
    </source>
</evidence>
<dbReference type="InterPro" id="IPR000601">
    <property type="entry name" value="PKD_dom"/>
</dbReference>
<comment type="similarity">
    <text evidence="1 5 6">Belongs to the peptidase S8 family.</text>
</comment>
<evidence type="ECO:0000259" key="8">
    <source>
        <dbReference type="PROSITE" id="PS50093"/>
    </source>
</evidence>
<dbReference type="AlphaFoldDB" id="A0A848FZJ2"/>
<evidence type="ECO:0000256" key="7">
    <source>
        <dbReference type="SAM" id="SignalP"/>
    </source>
</evidence>
<dbReference type="SUPFAM" id="SSF52743">
    <property type="entry name" value="Subtilisin-like"/>
    <property type="match status" value="1"/>
</dbReference>
<dbReference type="InterPro" id="IPR013783">
    <property type="entry name" value="Ig-like_fold"/>
</dbReference>
<dbReference type="PROSITE" id="PS51892">
    <property type="entry name" value="SUBTILASE"/>
    <property type="match status" value="1"/>
</dbReference>
<evidence type="ECO:0000256" key="4">
    <source>
        <dbReference type="ARBA" id="ARBA00022825"/>
    </source>
</evidence>
<reference evidence="9 10" key="1">
    <citation type="submission" date="2020-04" db="EMBL/GenBank/DDBJ databases">
        <title>Zoogloea sp. G-4-1-14 isolated from soil.</title>
        <authorList>
            <person name="Dahal R.H."/>
        </authorList>
    </citation>
    <scope>NUCLEOTIDE SEQUENCE [LARGE SCALE GENOMIC DNA]</scope>
    <source>
        <strain evidence="9 10">G-4-1-14</strain>
    </source>
</reference>
<dbReference type="CDD" id="cd00146">
    <property type="entry name" value="PKD"/>
    <property type="match status" value="1"/>
</dbReference>
<dbReference type="Pfam" id="PF22352">
    <property type="entry name" value="K319L-like_PKD"/>
    <property type="match status" value="1"/>
</dbReference>
<sequence>MSLLPRLCLALATLLPTLHAATAMAADTLEARVIVKLKAASPLKQIQAAGRVETLGQRLGLATRLAGQPGQDIHVIRANGLSSEALARRLSRDADVEYAVPDRLKKALAVPNDPLFGFQWYLHAPSATQPAATNAQAAWDLTGGSAGVIVAVVDTGVRTDHEDLAPRLLPGYDFISDDLLSGDGQNGRDPDPSDPGDYLSSADLANATLRNLCSTTLPTTSSWHGTQVAGIVAAETNNSRGIAGMAGASRILPVRVLGKCGGFDSDIIAGMRWAAGLSVPGVPANPNPARVINVSLGGEGSCSAAFAAAIAEIQTAGALVVAAAGNETGPVLEPANCAGVLAVAGIRHVGTKVGYSSYGAQVGVSAPAGNCVNVVAGQPCLFPLINTIDLGSTVPAGNGYTGINDVTVGTSFATPLVAGTAALMLAANPALSGSEITRLIKQSATSFPTDASLPTCPVVTSDGQCNCTTTTCGAGMLNTHSAVAAALATAAIAPVAHITFSGTPTAQAALTLDASTSTSADGSRIVAWKWVQVSGPQAGSFSADNVASPSFTVPAAGTYVVSLTVTTEAGRQGSSQASIDVQAAPAKSSGGGGGGALDLASLAFLGLLAALASLLRHGSVTSRS</sequence>
<feature type="active site" description="Charge relay system" evidence="5">
    <location>
        <position position="411"/>
    </location>
</feature>
<feature type="signal peptide" evidence="7">
    <location>
        <begin position="1"/>
        <end position="25"/>
    </location>
</feature>
<dbReference type="Proteomes" id="UP000580043">
    <property type="component" value="Unassembled WGS sequence"/>
</dbReference>
<comment type="caution">
    <text evidence="9">The sequence shown here is derived from an EMBL/GenBank/DDBJ whole genome shotgun (WGS) entry which is preliminary data.</text>
</comment>
<dbReference type="PROSITE" id="PS50093">
    <property type="entry name" value="PKD"/>
    <property type="match status" value="1"/>
</dbReference>
<feature type="active site" description="Charge relay system" evidence="5">
    <location>
        <position position="224"/>
    </location>
</feature>
<dbReference type="InterPro" id="IPR023827">
    <property type="entry name" value="Peptidase_S8_Asp-AS"/>
</dbReference>
<feature type="domain" description="PKD" evidence="8">
    <location>
        <begin position="508"/>
        <end position="588"/>
    </location>
</feature>
<evidence type="ECO:0000313" key="10">
    <source>
        <dbReference type="Proteomes" id="UP000580043"/>
    </source>
</evidence>
<evidence type="ECO:0000313" key="9">
    <source>
        <dbReference type="EMBL" id="NML24225.1"/>
    </source>
</evidence>
<name>A0A848FZJ2_9RHOO</name>
<organism evidence="9 10">
    <name type="scientific">Zoogloea dura</name>
    <dbReference type="NCBI Taxonomy" id="2728840"/>
    <lineage>
        <taxon>Bacteria</taxon>
        <taxon>Pseudomonadati</taxon>
        <taxon>Pseudomonadota</taxon>
        <taxon>Betaproteobacteria</taxon>
        <taxon>Rhodocyclales</taxon>
        <taxon>Zoogloeaceae</taxon>
        <taxon>Zoogloea</taxon>
    </lineage>
</organism>
<dbReference type="InterPro" id="IPR036852">
    <property type="entry name" value="Peptidase_S8/S53_dom_sf"/>
</dbReference>
<dbReference type="PANTHER" id="PTHR43806">
    <property type="entry name" value="PEPTIDASE S8"/>
    <property type="match status" value="1"/>
</dbReference>
<dbReference type="PROSITE" id="PS00138">
    <property type="entry name" value="SUBTILASE_SER"/>
    <property type="match status" value="1"/>
</dbReference>
<evidence type="ECO:0000256" key="2">
    <source>
        <dbReference type="ARBA" id="ARBA00022670"/>
    </source>
</evidence>
<evidence type="ECO:0000256" key="3">
    <source>
        <dbReference type="ARBA" id="ARBA00022801"/>
    </source>
</evidence>
<dbReference type="PROSITE" id="PS00136">
    <property type="entry name" value="SUBTILASE_ASP"/>
    <property type="match status" value="1"/>
</dbReference>
<dbReference type="InterPro" id="IPR000209">
    <property type="entry name" value="Peptidase_S8/S53_dom"/>
</dbReference>
<feature type="chain" id="PRO_5032616643" evidence="7">
    <location>
        <begin position="26"/>
        <end position="624"/>
    </location>
</feature>
<dbReference type="InterPro" id="IPR015500">
    <property type="entry name" value="Peptidase_S8_subtilisin-rel"/>
</dbReference>
<evidence type="ECO:0000256" key="5">
    <source>
        <dbReference type="PROSITE-ProRule" id="PRU01240"/>
    </source>
</evidence>
<keyword evidence="7" id="KW-0732">Signal</keyword>
<dbReference type="InterPro" id="IPR035986">
    <property type="entry name" value="PKD_dom_sf"/>
</dbReference>
<dbReference type="PRINTS" id="PR00723">
    <property type="entry name" value="SUBTILISIN"/>
</dbReference>
<dbReference type="CDD" id="cd07496">
    <property type="entry name" value="Peptidases_S8_13"/>
    <property type="match status" value="1"/>
</dbReference>
<proteinExistence type="inferred from homology"/>
<dbReference type="InterPro" id="IPR023828">
    <property type="entry name" value="Peptidase_S8_Ser-AS"/>
</dbReference>
<evidence type="ECO:0000256" key="6">
    <source>
        <dbReference type="RuleBase" id="RU003355"/>
    </source>
</evidence>
<dbReference type="RefSeq" id="WP_169143874.1">
    <property type="nucleotide sequence ID" value="NZ_JABBGA010000001.1"/>
</dbReference>
<keyword evidence="4 5" id="KW-0720">Serine protease</keyword>
<dbReference type="PROSITE" id="PS00137">
    <property type="entry name" value="SUBTILASE_HIS"/>
    <property type="match status" value="1"/>
</dbReference>
<dbReference type="PANTHER" id="PTHR43806:SF11">
    <property type="entry name" value="CEREVISIN-RELATED"/>
    <property type="match status" value="1"/>
</dbReference>
<feature type="active site" description="Charge relay system" evidence="5">
    <location>
        <position position="154"/>
    </location>
</feature>
<dbReference type="GO" id="GO:0004252">
    <property type="term" value="F:serine-type endopeptidase activity"/>
    <property type="evidence" value="ECO:0007669"/>
    <property type="project" value="UniProtKB-UniRule"/>
</dbReference>
<dbReference type="Pfam" id="PF00082">
    <property type="entry name" value="Peptidase_S8"/>
    <property type="match status" value="1"/>
</dbReference>
<keyword evidence="2 5" id="KW-0645">Protease</keyword>
<dbReference type="GO" id="GO:0006508">
    <property type="term" value="P:proteolysis"/>
    <property type="evidence" value="ECO:0007669"/>
    <property type="project" value="UniProtKB-KW"/>
</dbReference>